<accession>A0ABD3LK37</accession>
<protein>
    <recommendedName>
        <fullName evidence="2">Disease resistance protein At4g27190-like leucine-rich repeats domain-containing protein</fullName>
    </recommendedName>
</protein>
<dbReference type="SUPFAM" id="SSF52047">
    <property type="entry name" value="RNI-like"/>
    <property type="match status" value="1"/>
</dbReference>
<evidence type="ECO:0000259" key="2">
    <source>
        <dbReference type="Pfam" id="PF23247"/>
    </source>
</evidence>
<proteinExistence type="predicted"/>
<organism evidence="3 4">
    <name type="scientific">Eucalyptus globulus</name>
    <name type="common">Tasmanian blue gum</name>
    <dbReference type="NCBI Taxonomy" id="34317"/>
    <lineage>
        <taxon>Eukaryota</taxon>
        <taxon>Viridiplantae</taxon>
        <taxon>Streptophyta</taxon>
        <taxon>Embryophyta</taxon>
        <taxon>Tracheophyta</taxon>
        <taxon>Spermatophyta</taxon>
        <taxon>Magnoliopsida</taxon>
        <taxon>eudicotyledons</taxon>
        <taxon>Gunneridae</taxon>
        <taxon>Pentapetalae</taxon>
        <taxon>rosids</taxon>
        <taxon>malvids</taxon>
        <taxon>Myrtales</taxon>
        <taxon>Myrtaceae</taxon>
        <taxon>Myrtoideae</taxon>
        <taxon>Eucalypteae</taxon>
        <taxon>Eucalyptus</taxon>
    </lineage>
</organism>
<dbReference type="Pfam" id="PF23247">
    <property type="entry name" value="LRR_RPS2"/>
    <property type="match status" value="1"/>
</dbReference>
<dbReference type="InterPro" id="IPR050905">
    <property type="entry name" value="Plant_NBS-LRR"/>
</dbReference>
<evidence type="ECO:0000313" key="3">
    <source>
        <dbReference type="EMBL" id="KAL3750247.1"/>
    </source>
</evidence>
<feature type="non-terminal residue" evidence="3">
    <location>
        <position position="1"/>
    </location>
</feature>
<dbReference type="PANTHER" id="PTHR33463">
    <property type="entry name" value="NB-ARC DOMAIN-CONTAINING PROTEIN-RELATED"/>
    <property type="match status" value="1"/>
</dbReference>
<evidence type="ECO:0000256" key="1">
    <source>
        <dbReference type="ARBA" id="ARBA00022821"/>
    </source>
</evidence>
<dbReference type="InterPro" id="IPR032675">
    <property type="entry name" value="LRR_dom_sf"/>
</dbReference>
<feature type="non-terminal residue" evidence="3">
    <location>
        <position position="246"/>
    </location>
</feature>
<dbReference type="PANTHER" id="PTHR33463:SF209">
    <property type="entry name" value="DISEASE RESISTANCE PROTEIN RPS2-LIKE"/>
    <property type="match status" value="1"/>
</dbReference>
<keyword evidence="4" id="KW-1185">Reference proteome</keyword>
<reference evidence="3 4" key="1">
    <citation type="submission" date="2024-11" db="EMBL/GenBank/DDBJ databases">
        <title>Chromosome-level genome assembly of Eucalyptus globulus Labill. provides insights into its genome evolution.</title>
        <authorList>
            <person name="Li X."/>
        </authorList>
    </citation>
    <scope>NUCLEOTIDE SEQUENCE [LARGE SCALE GENOMIC DNA]</scope>
    <source>
        <strain evidence="3">CL2024</strain>
        <tissue evidence="3">Fresh tender leaves</tissue>
    </source>
</reference>
<dbReference type="Gene3D" id="3.80.10.10">
    <property type="entry name" value="Ribonuclease Inhibitor"/>
    <property type="match status" value="1"/>
</dbReference>
<dbReference type="InterPro" id="IPR057135">
    <property type="entry name" value="At4g27190-like_LRR"/>
</dbReference>
<dbReference type="AlphaFoldDB" id="A0ABD3LK37"/>
<gene>
    <name evidence="3" type="ORF">ACJRO7_011268</name>
</gene>
<dbReference type="EMBL" id="JBJKBG010000002">
    <property type="protein sequence ID" value="KAL3750247.1"/>
    <property type="molecule type" value="Genomic_DNA"/>
</dbReference>
<evidence type="ECO:0000313" key="4">
    <source>
        <dbReference type="Proteomes" id="UP001634007"/>
    </source>
</evidence>
<feature type="domain" description="Disease resistance protein At4g27190-like leucine-rich repeats" evidence="2">
    <location>
        <begin position="7"/>
        <end position="156"/>
    </location>
</feature>
<comment type="caution">
    <text evidence="3">The sequence shown here is derived from an EMBL/GenBank/DDBJ whole genome shotgun (WGS) entry which is preliminary data.</text>
</comment>
<keyword evidence="1" id="KW-0611">Plant defense</keyword>
<name>A0ABD3LK37_EUCGL</name>
<sequence length="246" mass="27906">VLFPSMESMKISHMDNVEKIWVDELALNAFSKLKTLIVEYCERLPFIFSSQSILARFQNLEKLFVIGCGSLEMVFQVQEFNFSETYSTSTFQLRELVLKKLPKIKHVWSGLPQGAFTLGQLQSMEVIECESLQSLFSSSVAKSMTQLEKLVVKSCRVEEIIVEEDGGVGTSVGDLFFPRLTNLALYDLPQLRGFHRNSHPSTWPLLKELRVLHCGKIRSFSFASIIQNWQGTTVNGSQPALFSIEK</sequence>
<dbReference type="Proteomes" id="UP001634007">
    <property type="component" value="Unassembled WGS sequence"/>
</dbReference>